<dbReference type="EC" id="4.2.1.10" evidence="5"/>
<name>A0A3S4R4Q6_9ACTO</name>
<dbReference type="PANTHER" id="PTHR43699">
    <property type="entry name" value="3-DEHYDROQUINATE DEHYDRATASE"/>
    <property type="match status" value="1"/>
</dbReference>
<dbReference type="PANTHER" id="PTHR43699:SF1">
    <property type="entry name" value="3-DEHYDROQUINATE DEHYDRATASE"/>
    <property type="match status" value="1"/>
</dbReference>
<dbReference type="Gene3D" id="3.20.20.70">
    <property type="entry name" value="Aldolase class I"/>
    <property type="match status" value="1"/>
</dbReference>
<dbReference type="Proteomes" id="UP000266895">
    <property type="component" value="Chromosome"/>
</dbReference>
<proteinExistence type="inferred from homology"/>
<feature type="binding site" evidence="5">
    <location>
        <position position="218"/>
    </location>
    <ligand>
        <name>3-dehydroquinate</name>
        <dbReference type="ChEBI" id="CHEBI:32364"/>
    </ligand>
</feature>
<protein>
    <recommendedName>
        <fullName evidence="5">3-dehydroquinate dehydratase</fullName>
        <shortName evidence="5">3-dehydroquinase</shortName>
        <ecNumber evidence="5">4.2.1.10</ecNumber>
    </recommendedName>
    <alternativeName>
        <fullName evidence="5">Type I DHQase</fullName>
    </alternativeName>
    <alternativeName>
        <fullName evidence="5">Type I dehydroquinase</fullName>
        <shortName evidence="5">DHQ1</shortName>
    </alternativeName>
</protein>
<feature type="binding site" evidence="5">
    <location>
        <position position="238"/>
    </location>
    <ligand>
        <name>3-dehydroquinate</name>
        <dbReference type="ChEBI" id="CHEBI:32364"/>
    </ligand>
</feature>
<evidence type="ECO:0000256" key="4">
    <source>
        <dbReference type="ARBA" id="ARBA00023270"/>
    </source>
</evidence>
<dbReference type="UniPathway" id="UPA00053">
    <property type="reaction ID" value="UER00086"/>
</dbReference>
<keyword evidence="7" id="KW-1185">Reference proteome</keyword>
<dbReference type="SUPFAM" id="SSF51569">
    <property type="entry name" value="Aldolase"/>
    <property type="match status" value="1"/>
</dbReference>
<dbReference type="GO" id="GO:0003855">
    <property type="term" value="F:3-dehydroquinate dehydratase activity"/>
    <property type="evidence" value="ECO:0007669"/>
    <property type="project" value="UniProtKB-UniRule"/>
</dbReference>
<organism evidence="6 7">
    <name type="scientific">Actinomyces howellii</name>
    <dbReference type="NCBI Taxonomy" id="52771"/>
    <lineage>
        <taxon>Bacteria</taxon>
        <taxon>Bacillati</taxon>
        <taxon>Actinomycetota</taxon>
        <taxon>Actinomycetes</taxon>
        <taxon>Actinomycetales</taxon>
        <taxon>Actinomycetaceae</taxon>
        <taxon>Actinomyces</taxon>
    </lineage>
</organism>
<feature type="active site" description="Proton donor/acceptor" evidence="5">
    <location>
        <position position="149"/>
    </location>
</feature>
<dbReference type="EMBL" id="LR134350">
    <property type="protein sequence ID" value="VEG29696.1"/>
    <property type="molecule type" value="Genomic_DNA"/>
</dbReference>
<comment type="function">
    <text evidence="5">Involved in the third step of the chorismate pathway, which leads to the biosynthesis of aromatic amino acids. Catalyzes the cis-dehydration of 3-dehydroquinate (DHQ) and introduces the first double bond of the aromatic ring to yield 3-dehydroshikimate.</text>
</comment>
<keyword evidence="2 5" id="KW-0057">Aromatic amino acid biosynthesis</keyword>
<evidence type="ECO:0000256" key="5">
    <source>
        <dbReference type="HAMAP-Rule" id="MF_00214"/>
    </source>
</evidence>
<comment type="subunit">
    <text evidence="5">Homodimer.</text>
</comment>
<dbReference type="RefSeq" id="WP_232009735.1">
    <property type="nucleotide sequence ID" value="NZ_LR134350.1"/>
</dbReference>
<dbReference type="GO" id="GO:0009423">
    <property type="term" value="P:chorismate biosynthetic process"/>
    <property type="evidence" value="ECO:0007669"/>
    <property type="project" value="UniProtKB-UniRule"/>
</dbReference>
<dbReference type="NCBIfam" id="TIGR01093">
    <property type="entry name" value="aroD"/>
    <property type="match status" value="1"/>
</dbReference>
<dbReference type="KEGG" id="ahw:NCTC11636_02178"/>
<dbReference type="InterPro" id="IPR001381">
    <property type="entry name" value="DHquinase_I"/>
</dbReference>
<feature type="binding site" evidence="5">
    <location>
        <position position="80"/>
    </location>
    <ligand>
        <name>3-dehydroquinate</name>
        <dbReference type="ChEBI" id="CHEBI:32364"/>
    </ligand>
</feature>
<feature type="binding site" evidence="5">
    <location>
        <begin position="44"/>
        <end position="46"/>
    </location>
    <ligand>
        <name>3-dehydroquinate</name>
        <dbReference type="ChEBI" id="CHEBI:32364"/>
    </ligand>
</feature>
<dbReference type="InterPro" id="IPR013785">
    <property type="entry name" value="Aldolase_TIM"/>
</dbReference>
<dbReference type="GO" id="GO:0009073">
    <property type="term" value="P:aromatic amino acid family biosynthetic process"/>
    <property type="evidence" value="ECO:0007669"/>
    <property type="project" value="UniProtKB-KW"/>
</dbReference>
<dbReference type="CDD" id="cd00502">
    <property type="entry name" value="DHQase_I"/>
    <property type="match status" value="1"/>
</dbReference>
<comment type="pathway">
    <text evidence="5">Metabolic intermediate biosynthesis; chorismate biosynthesis; chorismate from D-erythrose 4-phosphate and phosphoenolpyruvate: step 3/7.</text>
</comment>
<evidence type="ECO:0000256" key="3">
    <source>
        <dbReference type="ARBA" id="ARBA00023239"/>
    </source>
</evidence>
<comment type="similarity">
    <text evidence="5">Belongs to the type-I 3-dehydroquinase family.</text>
</comment>
<reference evidence="6 7" key="1">
    <citation type="submission" date="2018-12" db="EMBL/GenBank/DDBJ databases">
        <authorList>
            <consortium name="Pathogen Informatics"/>
        </authorList>
    </citation>
    <scope>NUCLEOTIDE SEQUENCE [LARGE SCALE GENOMIC DNA]</scope>
    <source>
        <strain evidence="6 7">NCTC11636</strain>
    </source>
</reference>
<sequence>MTGTSRLLRADGRMTVAVATTGATEQDCLDQARRACEAGADLVELRADLLDGEPDAGRTARLAARLGADCAPVPVLLTVRSCAEGGAAELEGRAWSEHLARVLDALDSLDEAGTAGRPAAVDVEIERPGAAGLVDLAHRAGLEVVLSFHDVAATPPDEALHELLERMSRLGADLAKIAVMPAGPADVARLLGVTATAHEAREVPLATMAMGEAGAVSRLAAGVFGSRLVFATAGGAPSAPGQPPIEDLRHAMALLGTP</sequence>
<evidence type="ECO:0000256" key="2">
    <source>
        <dbReference type="ARBA" id="ARBA00023141"/>
    </source>
</evidence>
<keyword evidence="5" id="KW-0028">Amino-acid biosynthesis</keyword>
<comment type="caution">
    <text evidence="5">Lacks conserved residue(s) required for the propagation of feature annotation.</text>
</comment>
<gene>
    <name evidence="5 6" type="primary">aroD</name>
    <name evidence="6" type="ORF">NCTC11636_02178</name>
</gene>
<dbReference type="FunFam" id="3.20.20.70:FF:000047">
    <property type="entry name" value="3-dehydroquinate dehydratase"/>
    <property type="match status" value="1"/>
</dbReference>
<evidence type="ECO:0000313" key="6">
    <source>
        <dbReference type="EMBL" id="VEG29696.1"/>
    </source>
</evidence>
<dbReference type="AlphaFoldDB" id="A0A3S4R4Q6"/>
<keyword evidence="3 5" id="KW-0456">Lyase</keyword>
<evidence type="ECO:0000256" key="1">
    <source>
        <dbReference type="ARBA" id="ARBA00001864"/>
    </source>
</evidence>
<evidence type="ECO:0000313" key="7">
    <source>
        <dbReference type="Proteomes" id="UP000266895"/>
    </source>
</evidence>
<dbReference type="InterPro" id="IPR050146">
    <property type="entry name" value="Type-I_3-dehydroquinase"/>
</dbReference>
<dbReference type="GO" id="GO:0046279">
    <property type="term" value="P:3,4-dihydroxybenzoate biosynthetic process"/>
    <property type="evidence" value="ECO:0007669"/>
    <property type="project" value="UniProtKB-ARBA"/>
</dbReference>
<feature type="binding site" evidence="5">
    <location>
        <position position="242"/>
    </location>
    <ligand>
        <name>3-dehydroquinate</name>
        <dbReference type="ChEBI" id="CHEBI:32364"/>
    </ligand>
</feature>
<comment type="catalytic activity">
    <reaction evidence="1 5">
        <text>3-dehydroquinate = 3-dehydroshikimate + H2O</text>
        <dbReference type="Rhea" id="RHEA:21096"/>
        <dbReference type="ChEBI" id="CHEBI:15377"/>
        <dbReference type="ChEBI" id="CHEBI:16630"/>
        <dbReference type="ChEBI" id="CHEBI:32364"/>
        <dbReference type="EC" id="4.2.1.10"/>
    </reaction>
</comment>
<keyword evidence="4 5" id="KW-0704">Schiff base</keyword>
<dbReference type="Pfam" id="PF01487">
    <property type="entry name" value="DHquinase_I"/>
    <property type="match status" value="1"/>
</dbReference>
<feature type="active site" description="Schiff-base intermediate with substrate" evidence="5">
    <location>
        <position position="176"/>
    </location>
</feature>
<accession>A0A3S4R4Q6</accession>
<dbReference type="GO" id="GO:0008652">
    <property type="term" value="P:amino acid biosynthetic process"/>
    <property type="evidence" value="ECO:0007669"/>
    <property type="project" value="UniProtKB-KW"/>
</dbReference>
<dbReference type="HAMAP" id="MF_00214">
    <property type="entry name" value="AroD"/>
    <property type="match status" value="1"/>
</dbReference>